<evidence type="ECO:0000256" key="3">
    <source>
        <dbReference type="ARBA" id="ARBA00023004"/>
    </source>
</evidence>
<dbReference type="EMBL" id="LAZR01002739">
    <property type="protein sequence ID" value="KKN26196.1"/>
    <property type="molecule type" value="Genomic_DNA"/>
</dbReference>
<dbReference type="GO" id="GO:0003824">
    <property type="term" value="F:catalytic activity"/>
    <property type="evidence" value="ECO:0007669"/>
    <property type="project" value="InterPro"/>
</dbReference>
<accession>A0A0F9RMM2</accession>
<evidence type="ECO:0000256" key="4">
    <source>
        <dbReference type="ARBA" id="ARBA00023014"/>
    </source>
</evidence>
<dbReference type="InterPro" id="IPR058240">
    <property type="entry name" value="rSAM_sf"/>
</dbReference>
<evidence type="ECO:0000256" key="1">
    <source>
        <dbReference type="ARBA" id="ARBA00022691"/>
    </source>
</evidence>
<comment type="caution">
    <text evidence="6">The sequence shown here is derived from an EMBL/GenBank/DDBJ whole genome shotgun (WGS) entry which is preliminary data.</text>
</comment>
<organism evidence="6">
    <name type="scientific">marine sediment metagenome</name>
    <dbReference type="NCBI Taxonomy" id="412755"/>
    <lineage>
        <taxon>unclassified sequences</taxon>
        <taxon>metagenomes</taxon>
        <taxon>ecological metagenomes</taxon>
    </lineage>
</organism>
<dbReference type="CDD" id="cd01335">
    <property type="entry name" value="Radical_SAM"/>
    <property type="match status" value="1"/>
</dbReference>
<dbReference type="Pfam" id="PF13186">
    <property type="entry name" value="SPASM"/>
    <property type="match status" value="1"/>
</dbReference>
<dbReference type="GO" id="GO:0051536">
    <property type="term" value="F:iron-sulfur cluster binding"/>
    <property type="evidence" value="ECO:0007669"/>
    <property type="project" value="UniProtKB-KW"/>
</dbReference>
<proteinExistence type="predicted"/>
<evidence type="ECO:0000259" key="5">
    <source>
        <dbReference type="PROSITE" id="PS51918"/>
    </source>
</evidence>
<dbReference type="AlphaFoldDB" id="A0A0F9RMM2"/>
<dbReference type="NCBIfam" id="TIGR04085">
    <property type="entry name" value="rSAM_more_4Fe4S"/>
    <property type="match status" value="1"/>
</dbReference>
<dbReference type="InterPro" id="IPR013785">
    <property type="entry name" value="Aldolase_TIM"/>
</dbReference>
<keyword evidence="2" id="KW-0479">Metal-binding</keyword>
<dbReference type="Gene3D" id="3.20.20.70">
    <property type="entry name" value="Aldolase class I"/>
    <property type="match status" value="1"/>
</dbReference>
<name>A0A0F9RMM2_9ZZZZ</name>
<dbReference type="SMART" id="SM00729">
    <property type="entry name" value="Elp3"/>
    <property type="match status" value="1"/>
</dbReference>
<dbReference type="InterPro" id="IPR006638">
    <property type="entry name" value="Elp3/MiaA/NifB-like_rSAM"/>
</dbReference>
<dbReference type="SFLD" id="SFLDS00029">
    <property type="entry name" value="Radical_SAM"/>
    <property type="match status" value="1"/>
</dbReference>
<reference evidence="6" key="1">
    <citation type="journal article" date="2015" name="Nature">
        <title>Complex archaea that bridge the gap between prokaryotes and eukaryotes.</title>
        <authorList>
            <person name="Spang A."/>
            <person name="Saw J.H."/>
            <person name="Jorgensen S.L."/>
            <person name="Zaremba-Niedzwiedzka K."/>
            <person name="Martijn J."/>
            <person name="Lind A.E."/>
            <person name="van Eijk R."/>
            <person name="Schleper C."/>
            <person name="Guy L."/>
            <person name="Ettema T.J."/>
        </authorList>
    </citation>
    <scope>NUCLEOTIDE SEQUENCE</scope>
</reference>
<dbReference type="InterPro" id="IPR023885">
    <property type="entry name" value="4Fe4S-binding_SPASM_dom"/>
</dbReference>
<keyword evidence="1" id="KW-0949">S-adenosyl-L-methionine</keyword>
<dbReference type="SUPFAM" id="SSF102114">
    <property type="entry name" value="Radical SAM enzymes"/>
    <property type="match status" value="1"/>
</dbReference>
<dbReference type="SFLD" id="SFLDG01067">
    <property type="entry name" value="SPASM/twitch_domain_containing"/>
    <property type="match status" value="1"/>
</dbReference>
<dbReference type="PANTHER" id="PTHR11228">
    <property type="entry name" value="RADICAL SAM DOMAIN PROTEIN"/>
    <property type="match status" value="1"/>
</dbReference>
<dbReference type="PROSITE" id="PS51918">
    <property type="entry name" value="RADICAL_SAM"/>
    <property type="match status" value="1"/>
</dbReference>
<gene>
    <name evidence="6" type="ORF">LCGC14_0877070</name>
</gene>
<keyword evidence="3" id="KW-0408">Iron</keyword>
<dbReference type="InterPro" id="IPR050377">
    <property type="entry name" value="Radical_SAM_PqqE_MftC-like"/>
</dbReference>
<keyword evidence="4" id="KW-0411">Iron-sulfur</keyword>
<dbReference type="Pfam" id="PF04055">
    <property type="entry name" value="Radical_SAM"/>
    <property type="match status" value="1"/>
</dbReference>
<protein>
    <recommendedName>
        <fullName evidence="5">Radical SAM core domain-containing protein</fullName>
    </recommendedName>
</protein>
<evidence type="ECO:0000256" key="2">
    <source>
        <dbReference type="ARBA" id="ARBA00022723"/>
    </source>
</evidence>
<dbReference type="PANTHER" id="PTHR11228:SF7">
    <property type="entry name" value="PQQA PEPTIDE CYCLASE"/>
    <property type="match status" value="1"/>
</dbReference>
<dbReference type="InterPro" id="IPR007197">
    <property type="entry name" value="rSAM"/>
</dbReference>
<feature type="domain" description="Radical SAM core" evidence="5">
    <location>
        <begin position="102"/>
        <end position="320"/>
    </location>
</feature>
<sequence>MEWNNKIENMYEEIMEQTPETFRASIKPMLREAAEKTARLRNSGFVSKDDLLSALFEITPEAFKPTVIEDLKKLGIDTDRYVKLSAIRKEYARTWDEIGGAWAPGVYHFTMFLTDRCNQKCIHCAAELIEQRPEFSTDQWIQIIENVEQTLRKRGRQGCYIWFGGEPTLRKDLKELIKYCGEKGYYQAISTNGMFFDEELAKLCADVKMHHVFISYDTVYPERAAKIRGVPKAYEAAEKAIKLALKYGHLVICTATVQKENFDELEQIQEKLESLGAIPYFRAVIKQRTAEKNWDEIGLDYDEYRQFYEFKFKHVVDAVRKGEASFLNKVYTYDMVPFMECPRNDEERTSLEWGVGCQACRSVSGIDVNGDFFPCDYPSKLTLGNVMKQDFEEIMESKMFKAIRDRKIKGKCSTCHHLELCGGGCRVHAENETGDFLASLPFCWHDDNYIHEDNK</sequence>
<dbReference type="SFLD" id="SFLDG01386">
    <property type="entry name" value="main_SPASM_domain-containing"/>
    <property type="match status" value="1"/>
</dbReference>
<dbReference type="GO" id="GO:0046872">
    <property type="term" value="F:metal ion binding"/>
    <property type="evidence" value="ECO:0007669"/>
    <property type="project" value="UniProtKB-KW"/>
</dbReference>
<evidence type="ECO:0000313" key="6">
    <source>
        <dbReference type="EMBL" id="KKN26196.1"/>
    </source>
</evidence>